<evidence type="ECO:0008006" key="3">
    <source>
        <dbReference type="Google" id="ProtNLM"/>
    </source>
</evidence>
<dbReference type="AlphaFoldDB" id="A0A165K661"/>
<protein>
    <recommendedName>
        <fullName evidence="3">GAG-pre-integrase domain-containing protein</fullName>
    </recommendedName>
</protein>
<accession>A0A165K661</accession>
<dbReference type="Proteomes" id="UP000076761">
    <property type="component" value="Unassembled WGS sequence"/>
</dbReference>
<evidence type="ECO:0000313" key="1">
    <source>
        <dbReference type="EMBL" id="KZT15081.1"/>
    </source>
</evidence>
<gene>
    <name evidence="1" type="ORF">NEOLEDRAFT_1082054</name>
</gene>
<keyword evidence="2" id="KW-1185">Reference proteome</keyword>
<evidence type="ECO:0000313" key="2">
    <source>
        <dbReference type="Proteomes" id="UP000076761"/>
    </source>
</evidence>
<dbReference type="InParanoid" id="A0A165K661"/>
<reference evidence="1 2" key="1">
    <citation type="journal article" date="2016" name="Mol. Biol. Evol.">
        <title>Comparative Genomics of Early-Diverging Mushroom-Forming Fungi Provides Insights into the Origins of Lignocellulose Decay Capabilities.</title>
        <authorList>
            <person name="Nagy L.G."/>
            <person name="Riley R."/>
            <person name="Tritt A."/>
            <person name="Adam C."/>
            <person name="Daum C."/>
            <person name="Floudas D."/>
            <person name="Sun H."/>
            <person name="Yadav J.S."/>
            <person name="Pangilinan J."/>
            <person name="Larsson K.H."/>
            <person name="Matsuura K."/>
            <person name="Barry K."/>
            <person name="Labutti K."/>
            <person name="Kuo R."/>
            <person name="Ohm R.A."/>
            <person name="Bhattacharya S.S."/>
            <person name="Shirouzu T."/>
            <person name="Yoshinaga Y."/>
            <person name="Martin F.M."/>
            <person name="Grigoriev I.V."/>
            <person name="Hibbett D.S."/>
        </authorList>
    </citation>
    <scope>NUCLEOTIDE SEQUENCE [LARGE SCALE GENOMIC DNA]</scope>
    <source>
        <strain evidence="1 2">HHB14362 ss-1</strain>
    </source>
</reference>
<dbReference type="EMBL" id="KV425829">
    <property type="protein sequence ID" value="KZT15081.1"/>
    <property type="molecule type" value="Genomic_DNA"/>
</dbReference>
<sequence length="64" mass="7213">MKQKQLVQGLVIRSSSIPDPICEPCIAGKQHRHDVPQHATIKLEGCPLPVASIEGYRYWITFID</sequence>
<proteinExistence type="predicted"/>
<organism evidence="1 2">
    <name type="scientific">Neolentinus lepideus HHB14362 ss-1</name>
    <dbReference type="NCBI Taxonomy" id="1314782"/>
    <lineage>
        <taxon>Eukaryota</taxon>
        <taxon>Fungi</taxon>
        <taxon>Dikarya</taxon>
        <taxon>Basidiomycota</taxon>
        <taxon>Agaricomycotina</taxon>
        <taxon>Agaricomycetes</taxon>
        <taxon>Gloeophyllales</taxon>
        <taxon>Gloeophyllaceae</taxon>
        <taxon>Neolentinus</taxon>
    </lineage>
</organism>
<dbReference type="OrthoDB" id="7691805at2759"/>
<feature type="non-terminal residue" evidence="1">
    <location>
        <position position="64"/>
    </location>
</feature>
<name>A0A165K661_9AGAM</name>